<protein>
    <submittedName>
        <fullName evidence="2">Holin of 3TMs, for gene-transfer release</fullName>
    </submittedName>
</protein>
<reference evidence="2" key="1">
    <citation type="submission" date="2020-05" db="EMBL/GenBank/DDBJ databases">
        <authorList>
            <person name="Chiriac C."/>
            <person name="Salcher M."/>
            <person name="Ghai R."/>
            <person name="Kavagutti S V."/>
        </authorList>
    </citation>
    <scope>NUCLEOTIDE SEQUENCE</scope>
</reference>
<feature type="transmembrane region" description="Helical" evidence="1">
    <location>
        <begin position="65"/>
        <end position="88"/>
    </location>
</feature>
<accession>A0A6J5PNF1</accession>
<proteinExistence type="predicted"/>
<keyword evidence="1" id="KW-0812">Transmembrane</keyword>
<dbReference type="EMBL" id="LR796886">
    <property type="protein sequence ID" value="CAB4172577.1"/>
    <property type="molecule type" value="Genomic_DNA"/>
</dbReference>
<gene>
    <name evidence="2" type="ORF">UFOVP934_24</name>
</gene>
<dbReference type="Pfam" id="PF11351">
    <property type="entry name" value="GTA_holin_3TM"/>
    <property type="match status" value="1"/>
</dbReference>
<organism evidence="2">
    <name type="scientific">uncultured Caudovirales phage</name>
    <dbReference type="NCBI Taxonomy" id="2100421"/>
    <lineage>
        <taxon>Viruses</taxon>
        <taxon>Duplodnaviria</taxon>
        <taxon>Heunggongvirae</taxon>
        <taxon>Uroviricota</taxon>
        <taxon>Caudoviricetes</taxon>
        <taxon>Peduoviridae</taxon>
        <taxon>Maltschvirus</taxon>
        <taxon>Maltschvirus maltsch</taxon>
    </lineage>
</organism>
<keyword evidence="1" id="KW-0472">Membrane</keyword>
<dbReference type="InterPro" id="IPR021497">
    <property type="entry name" value="GTA_holin_3TM"/>
</dbReference>
<keyword evidence="1" id="KW-1133">Transmembrane helix</keyword>
<sequence>MSFGIDDAIAAALKVLDKFIPDPAAKAKAEGELRSSLQLWDKGQTDINVVEAANTNLFVSGWRPFIGWVCGAALAYQYVAAPLLMWVATSLHIPLAAPPKLDGALWELVSALLGMGGLRTYEKVKGVASK</sequence>
<evidence type="ECO:0000256" key="1">
    <source>
        <dbReference type="SAM" id="Phobius"/>
    </source>
</evidence>
<evidence type="ECO:0000313" key="2">
    <source>
        <dbReference type="EMBL" id="CAB4172577.1"/>
    </source>
</evidence>
<name>A0A6J5PNF1_9CAUD</name>